<feature type="domain" description="Clr5" evidence="2">
    <location>
        <begin position="151"/>
        <end position="203"/>
    </location>
</feature>
<organism evidence="3 4">
    <name type="scientific">Trichoderma harzianum</name>
    <name type="common">Hypocrea lixii</name>
    <dbReference type="NCBI Taxonomy" id="5544"/>
    <lineage>
        <taxon>Eukaryota</taxon>
        <taxon>Fungi</taxon>
        <taxon>Dikarya</taxon>
        <taxon>Ascomycota</taxon>
        <taxon>Pezizomycotina</taxon>
        <taxon>Sordariomycetes</taxon>
        <taxon>Hypocreomycetidae</taxon>
        <taxon>Hypocreales</taxon>
        <taxon>Hypocreaceae</taxon>
        <taxon>Trichoderma</taxon>
    </lineage>
</organism>
<dbReference type="EMBL" id="JOKZ01000008">
    <property type="protein sequence ID" value="KKP07374.1"/>
    <property type="molecule type" value="Genomic_DNA"/>
</dbReference>
<feature type="region of interest" description="Disordered" evidence="1">
    <location>
        <begin position="128"/>
        <end position="152"/>
    </location>
</feature>
<dbReference type="InterPro" id="IPR025676">
    <property type="entry name" value="Clr5_dom"/>
</dbReference>
<gene>
    <name evidence="3" type="ORF">THAR02_00571</name>
</gene>
<dbReference type="Proteomes" id="UP000034112">
    <property type="component" value="Unassembled WGS sequence"/>
</dbReference>
<sequence>MVMEKSIGVDGQIRSLLHPPTGCASTSKPSLHSSLAPIDSSLHYAMAGQYLGHSHHDLDFGAVVWHVSSDTTQPITENPAHQIEMAGCLHGVGHLFIGQPVGDAAYASLDAFPTAVSQAQDAPSYVLTNTPATAGEQPSNQRRPRTRPSDPQVWEHHKTTIYALYIEKNLTLAATMRIMKERYQFNASNKMYKDKFKQWKWSKNLPKAIALHMLKMANQRRPKRTFFRWKNRVWFTKRIQKLLSKHYAEEASSLQEGKWAVPYPRLKYSQALRNLTLSKESSIPIRDDISCWTLPSSGITDNRGILENSHGTHGDLEMADAPTANTAEDLRKFLDEGLCRINSAPEAHSRVQEALKAREENKDEEVESALRDVFSYYSRHFSPFHRKTLDTGYLLASFYVKKRRVNNAHCILDWMTKAHCVDTRSCSAWTVTHVLRTIAILRQAQRDKEADSLTYRLLKHHQSPKADHFLLRNFSTPCVGSNEMIEHLLASSKPEELATMSDILERLSTDANNHKLLQDLLPPYIQKCDYLQNCDQPTFKNHAMHSRCIFAAILTRNAQFEEAINILKEAEWLLFNNSQCPLERSTLELAQCLAFTFGDANDPDACLRVLSTALERMHVDEVNDIGVGHGMLVCDFLRSTTSEVNEKGFYEQSRAWMSQALFKSRDMFGDDHECTKHIKRLMDNYANGNETQDNMVN</sequence>
<evidence type="ECO:0000313" key="4">
    <source>
        <dbReference type="Proteomes" id="UP000034112"/>
    </source>
</evidence>
<dbReference type="OrthoDB" id="5308957at2759"/>
<dbReference type="OMA" id="KDKFKQW"/>
<protein>
    <recommendedName>
        <fullName evidence="2">Clr5 domain-containing protein</fullName>
    </recommendedName>
</protein>
<proteinExistence type="predicted"/>
<dbReference type="PANTHER" id="PTHR38788">
    <property type="entry name" value="CLR5 DOMAIN-CONTAINING PROTEIN"/>
    <property type="match status" value="1"/>
</dbReference>
<accession>A0A0G0AS77</accession>
<dbReference type="PANTHER" id="PTHR38788:SF3">
    <property type="entry name" value="CLR5 DOMAIN-CONTAINING PROTEIN"/>
    <property type="match status" value="1"/>
</dbReference>
<evidence type="ECO:0000259" key="2">
    <source>
        <dbReference type="Pfam" id="PF14420"/>
    </source>
</evidence>
<comment type="caution">
    <text evidence="3">The sequence shown here is derived from an EMBL/GenBank/DDBJ whole genome shotgun (WGS) entry which is preliminary data.</text>
</comment>
<evidence type="ECO:0000313" key="3">
    <source>
        <dbReference type="EMBL" id="KKP07374.1"/>
    </source>
</evidence>
<dbReference type="AlphaFoldDB" id="A0A0G0AS77"/>
<reference evidence="4" key="1">
    <citation type="journal article" date="2015" name="Genome Announc.">
        <title>Draft whole-genome sequence of the biocontrol agent Trichoderma harzianum T6776.</title>
        <authorList>
            <person name="Baroncelli R."/>
            <person name="Piaggeschi G."/>
            <person name="Fiorini L."/>
            <person name="Bertolini E."/>
            <person name="Zapparata A."/>
            <person name="Pe M.E."/>
            <person name="Sarrocco S."/>
            <person name="Vannacci G."/>
        </authorList>
    </citation>
    <scope>NUCLEOTIDE SEQUENCE [LARGE SCALE GENOMIC DNA]</scope>
    <source>
        <strain evidence="4">T6776</strain>
    </source>
</reference>
<name>A0A0G0AS77_TRIHA</name>
<feature type="compositionally biased region" description="Polar residues" evidence="1">
    <location>
        <begin position="128"/>
        <end position="141"/>
    </location>
</feature>
<dbReference type="Pfam" id="PF14420">
    <property type="entry name" value="Clr5"/>
    <property type="match status" value="1"/>
</dbReference>
<evidence type="ECO:0000256" key="1">
    <source>
        <dbReference type="SAM" id="MobiDB-lite"/>
    </source>
</evidence>